<dbReference type="PATRIC" id="fig|702438.4.peg.329"/>
<evidence type="ECO:0008006" key="3">
    <source>
        <dbReference type="Google" id="ProtNLM"/>
    </source>
</evidence>
<dbReference type="RefSeq" id="WP_004379306.1">
    <property type="nucleotide sequence ID" value="NZ_JH114215.1"/>
</dbReference>
<dbReference type="OrthoDB" id="1164152at2"/>
<dbReference type="eggNOG" id="ENOG5033R2V">
    <property type="taxonomic scope" value="Bacteria"/>
</dbReference>
<proteinExistence type="predicted"/>
<protein>
    <recommendedName>
        <fullName evidence="3">Fimbrillin family protein</fullName>
    </recommendedName>
</protein>
<gene>
    <name evidence="1" type="ORF">HMPREF9431_00322</name>
</gene>
<organism evidence="1 2">
    <name type="scientific">Segatella oulorum F0390</name>
    <dbReference type="NCBI Taxonomy" id="702438"/>
    <lineage>
        <taxon>Bacteria</taxon>
        <taxon>Pseudomonadati</taxon>
        <taxon>Bacteroidota</taxon>
        <taxon>Bacteroidia</taxon>
        <taxon>Bacteroidales</taxon>
        <taxon>Prevotellaceae</taxon>
        <taxon>Segatella</taxon>
    </lineage>
</organism>
<dbReference type="Proteomes" id="UP000005141">
    <property type="component" value="Unassembled WGS sequence"/>
</dbReference>
<reference evidence="1 2" key="1">
    <citation type="submission" date="2011-07" db="EMBL/GenBank/DDBJ databases">
        <title>The Genome Sequence of Prevotella oulorum F0390.</title>
        <authorList>
            <consortium name="The Broad Institute Genome Sequencing Platform"/>
            <consortium name="The Broad Institute Genome Sequencing Center for Infectious Disease"/>
            <person name="Earl A."/>
            <person name="Ward D."/>
            <person name="Feldgarden M."/>
            <person name="Gevers D."/>
            <person name="Izard J."/>
            <person name="Ganesan A."/>
            <person name="Baranova O.V."/>
            <person name="Blanton J.M."/>
            <person name="Tanner A.C."/>
            <person name="Dewhirst F.E."/>
            <person name="Young S.K."/>
            <person name="Zeng Q."/>
            <person name="Gargeya S."/>
            <person name="Fitzgerald M."/>
            <person name="Haas B."/>
            <person name="Abouelleil A."/>
            <person name="Alvarado L."/>
            <person name="Arachchi H.M."/>
            <person name="Berlin A."/>
            <person name="Brown A."/>
            <person name="Chapman S.B."/>
            <person name="Chen Z."/>
            <person name="Dunbar C."/>
            <person name="Freedman E."/>
            <person name="Gearin G."/>
            <person name="Gellesch M."/>
            <person name="Goldberg J."/>
            <person name="Griggs A."/>
            <person name="Gujja S."/>
            <person name="Heiman D."/>
            <person name="Howarth C."/>
            <person name="Larson L."/>
            <person name="Lui A."/>
            <person name="MacDonald P.J.P."/>
            <person name="Mehta T."/>
            <person name="Montmayeur A."/>
            <person name="Murphy C."/>
            <person name="Neiman D."/>
            <person name="Pearson M."/>
            <person name="Priest M."/>
            <person name="Roberts A."/>
            <person name="Saif S."/>
            <person name="Shea T."/>
            <person name="Shenoy N."/>
            <person name="Sisk P."/>
            <person name="Stolte C."/>
            <person name="Sykes S."/>
            <person name="Wortman J."/>
            <person name="Nusbaum C."/>
            <person name="Birren B."/>
        </authorList>
    </citation>
    <scope>NUCLEOTIDE SEQUENCE [LARGE SCALE GENOMIC DNA]</scope>
    <source>
        <strain evidence="1 2">F0390</strain>
    </source>
</reference>
<dbReference type="InterPro" id="IPR025049">
    <property type="entry name" value="Mfa-like_1"/>
</dbReference>
<sequence length="911" mass="98559">MTRKYFYNNSLRHAIPFAAASFTVGLALFACSDKDIDSNENNGKALVAFNVSEKQDQEQAGAKSYGPISRAAFTRELALQDLAPEDLTMQKLPVQGKAGAGLCLIETTLPGVPSQREATAQTRADITTMPTMQNFSTTAFYGYSDTSLEPWFYDKDTKKDGNLVTPIYWDWIKNHGCFYAVYPKPDNNKIKLSPASHTGTPYVNFEVEPDVKNQKDLMTACSGNVHTDIGTMSATAPRTDLTFRHALTAVRFKVGQNLSWNKTIIQVEIVGAKGKGKYTLPTDKNHIGTWSEVSTPTTFTLSGVSVSTTGAVNNVIMGHNQDNYVFYMIPQTLTGAGVQVKVFFSDGSTPITATLTGQWKPGTTKTYALSQNTSDWSYVLNVVSPTTPAAYNQTAAGNYTIQSYRQSGGTLQPVKWKVVGYQESTDGGANWSALSTTKPAWLTSLSKESGDGVISGSESGAATVQVATIVEKLTARNNALKTATAKGSASNHYDLSTYDYKGNSTNRNTANCYLISAPGYYKIPLVYGNAIKNGTNNTSAYISTTIPATTVFGWDEGLLHNFQDHANQDITTPWITLNNGGVNAPDGAKLVWADESGLVTNLSVTGSGTDGFVNFEVPASAIKNGNAVIAVTKGGTVVWSWHLWFTTQDALHTIACTNASNKVNKFTTENLGWKYTSLQGTSYSVSRKVRIKVEQEVANNGTRQHGEITITQNDYNGIGQGYGTLYQFGRKDAMPGKDGIVAQGSFSFDAGPHDATIGYAIQHPESMLNAVYGGGNYWNWCGCDYHNFWSVNNTSSAQTTTPVDKTIYDPCPVGFEMPAGDAFTGFTASVNGAWDNGWHFNNKTANPDATIYFPVTGNRQNAMGTPADGWYWMASPDFRDGAGVMHFSSGGVNSWERTGRYLGGAVRPVAE</sequence>
<dbReference type="Pfam" id="PF13149">
    <property type="entry name" value="Mfa_like_1"/>
    <property type="match status" value="1"/>
</dbReference>
<evidence type="ECO:0000313" key="1">
    <source>
        <dbReference type="EMBL" id="EGV34362.1"/>
    </source>
</evidence>
<keyword evidence="2" id="KW-1185">Reference proteome</keyword>
<accession>G1W921</accession>
<dbReference type="AlphaFoldDB" id="G1W921"/>
<dbReference type="GeneID" id="95425078"/>
<dbReference type="PROSITE" id="PS51257">
    <property type="entry name" value="PROKAR_LIPOPROTEIN"/>
    <property type="match status" value="1"/>
</dbReference>
<name>G1W921_9BACT</name>
<evidence type="ECO:0000313" key="2">
    <source>
        <dbReference type="Proteomes" id="UP000005141"/>
    </source>
</evidence>
<dbReference type="EMBL" id="ADGI01000015">
    <property type="protein sequence ID" value="EGV34362.1"/>
    <property type="molecule type" value="Genomic_DNA"/>
</dbReference>
<dbReference type="HOGENOM" id="CLU_015155_0_0_10"/>
<comment type="caution">
    <text evidence="1">The sequence shown here is derived from an EMBL/GenBank/DDBJ whole genome shotgun (WGS) entry which is preliminary data.</text>
</comment>